<dbReference type="InterPro" id="IPR004808">
    <property type="entry name" value="AP_endonuc_1"/>
</dbReference>
<gene>
    <name evidence="11" type="ORF">GDO81_000483</name>
</gene>
<dbReference type="InterPro" id="IPR036691">
    <property type="entry name" value="Endo/exonu/phosph_ase_sf"/>
</dbReference>
<reference evidence="11" key="1">
    <citation type="thesis" date="2020" institute="ProQuest LLC" country="789 East Eisenhower Parkway, Ann Arbor, MI, USA">
        <title>Comparative Genomics and Chromosome Evolution.</title>
        <authorList>
            <person name="Mudd A.B."/>
        </authorList>
    </citation>
    <scope>NUCLEOTIDE SEQUENCE</scope>
    <source>
        <strain evidence="11">237g6f4</strain>
        <tissue evidence="11">Blood</tissue>
    </source>
</reference>
<comment type="caution">
    <text evidence="11">The sequence shown here is derived from an EMBL/GenBank/DDBJ whole genome shotgun (WGS) entry which is preliminary data.</text>
</comment>
<keyword evidence="7 9" id="KW-0460">Magnesium</keyword>
<evidence type="ECO:0000313" key="11">
    <source>
        <dbReference type="EMBL" id="KAG8592376.1"/>
    </source>
</evidence>
<keyword evidence="9" id="KW-0464">Manganese</keyword>
<dbReference type="Proteomes" id="UP000824782">
    <property type="component" value="Unassembled WGS sequence"/>
</dbReference>
<dbReference type="GO" id="GO:0046872">
    <property type="term" value="F:metal ion binding"/>
    <property type="evidence" value="ECO:0007669"/>
    <property type="project" value="UniProtKB-KW"/>
</dbReference>
<dbReference type="Gene3D" id="3.60.10.10">
    <property type="entry name" value="Endonuclease/exonuclease/phosphatase"/>
    <property type="match status" value="1"/>
</dbReference>
<accession>A0AAV7D5B1</accession>
<evidence type="ECO:0000256" key="8">
    <source>
        <dbReference type="ARBA" id="ARBA00023204"/>
    </source>
</evidence>
<dbReference type="Pfam" id="PF03372">
    <property type="entry name" value="Exo_endo_phos"/>
    <property type="match status" value="1"/>
</dbReference>
<dbReference type="InterPro" id="IPR005135">
    <property type="entry name" value="Endo/exonuclease/phosphatase"/>
</dbReference>
<evidence type="ECO:0000256" key="6">
    <source>
        <dbReference type="ARBA" id="ARBA00022801"/>
    </source>
</evidence>
<keyword evidence="12" id="KW-1185">Reference proteome</keyword>
<dbReference type="EC" id="3.1.11.2" evidence="3"/>
<evidence type="ECO:0000256" key="1">
    <source>
        <dbReference type="ARBA" id="ARBA00000493"/>
    </source>
</evidence>
<keyword evidence="5" id="KW-0227">DNA damage</keyword>
<evidence type="ECO:0000256" key="3">
    <source>
        <dbReference type="ARBA" id="ARBA00012115"/>
    </source>
</evidence>
<dbReference type="SUPFAM" id="SSF56219">
    <property type="entry name" value="DNase I-like"/>
    <property type="match status" value="1"/>
</dbReference>
<evidence type="ECO:0000256" key="2">
    <source>
        <dbReference type="ARBA" id="ARBA00007092"/>
    </source>
</evidence>
<feature type="binding site" evidence="9">
    <location>
        <position position="140"/>
    </location>
    <ligand>
        <name>Mg(2+)</name>
        <dbReference type="ChEBI" id="CHEBI:18420"/>
        <label>1</label>
    </ligand>
</feature>
<name>A0AAV7D5B1_ENGPU</name>
<evidence type="ECO:0000256" key="9">
    <source>
        <dbReference type="PIRSR" id="PIRSR604808-2"/>
    </source>
</evidence>
<comment type="cofactor">
    <cofactor evidence="9">
        <name>Mg(2+)</name>
        <dbReference type="ChEBI" id="CHEBI:18420"/>
    </cofactor>
    <cofactor evidence="9">
        <name>Mn(2+)</name>
        <dbReference type="ChEBI" id="CHEBI:29035"/>
    </cofactor>
    <text evidence="9">Probably binds two magnesium or manganese ions per subunit.</text>
</comment>
<comment type="similarity">
    <text evidence="2">Belongs to the DNA repair enzymes AP/ExoA family.</text>
</comment>
<dbReference type="EMBL" id="WNYA01000001">
    <property type="protein sequence ID" value="KAG8592376.1"/>
    <property type="molecule type" value="Genomic_DNA"/>
</dbReference>
<dbReference type="AlphaFoldDB" id="A0AAV7D5B1"/>
<keyword evidence="4 9" id="KW-0479">Metal-binding</keyword>
<dbReference type="GO" id="GO:0003906">
    <property type="term" value="F:DNA-(apurinic or apyrimidinic site) endonuclease activity"/>
    <property type="evidence" value="ECO:0007669"/>
    <property type="project" value="TreeGrafter"/>
</dbReference>
<dbReference type="GO" id="GO:0008081">
    <property type="term" value="F:phosphoric diester hydrolase activity"/>
    <property type="evidence" value="ECO:0007669"/>
    <property type="project" value="TreeGrafter"/>
</dbReference>
<evidence type="ECO:0000256" key="7">
    <source>
        <dbReference type="ARBA" id="ARBA00022842"/>
    </source>
</evidence>
<organism evidence="11 12">
    <name type="scientific">Engystomops pustulosus</name>
    <name type="common">Tungara frog</name>
    <name type="synonym">Physalaemus pustulosus</name>
    <dbReference type="NCBI Taxonomy" id="76066"/>
    <lineage>
        <taxon>Eukaryota</taxon>
        <taxon>Metazoa</taxon>
        <taxon>Chordata</taxon>
        <taxon>Craniata</taxon>
        <taxon>Vertebrata</taxon>
        <taxon>Euteleostomi</taxon>
        <taxon>Amphibia</taxon>
        <taxon>Batrachia</taxon>
        <taxon>Anura</taxon>
        <taxon>Neobatrachia</taxon>
        <taxon>Hyloidea</taxon>
        <taxon>Leptodactylidae</taxon>
        <taxon>Leiuperinae</taxon>
        <taxon>Engystomops</taxon>
    </lineage>
</organism>
<comment type="catalytic activity">
    <reaction evidence="1">
        <text>Exonucleolytic cleavage in the 3'- to 5'-direction to yield nucleoside 5'-phosphates.</text>
        <dbReference type="EC" id="3.1.11.2"/>
    </reaction>
</comment>
<evidence type="ECO:0000313" key="12">
    <source>
        <dbReference type="Proteomes" id="UP000824782"/>
    </source>
</evidence>
<evidence type="ECO:0000259" key="10">
    <source>
        <dbReference type="Pfam" id="PF03372"/>
    </source>
</evidence>
<dbReference type="GO" id="GO:0008311">
    <property type="term" value="F:double-stranded DNA 3'-5' DNA exonuclease activity"/>
    <property type="evidence" value="ECO:0007669"/>
    <property type="project" value="UniProtKB-EC"/>
</dbReference>
<sequence length="145" mass="16718">MSIKLMSLNVKGLNSPFKRSLFWKEALNSKGDIVCIQETHVCQRNPPKISHPRFQQVLLSTYNKKKRGVLIAFKDTLAVSIHQTYIDPQSRFIIVLCSINNIDYTLVNLYAPNRRQKAFFTKLFKKIKEVKRGSLLICGDFTILS</sequence>
<evidence type="ECO:0000256" key="5">
    <source>
        <dbReference type="ARBA" id="ARBA00022763"/>
    </source>
</evidence>
<feature type="binding site" evidence="9">
    <location>
        <position position="9"/>
    </location>
    <ligand>
        <name>Mg(2+)</name>
        <dbReference type="ChEBI" id="CHEBI:18420"/>
        <label>1</label>
    </ligand>
</feature>
<protein>
    <recommendedName>
        <fullName evidence="3">exodeoxyribonuclease III</fullName>
        <ecNumber evidence="3">3.1.11.2</ecNumber>
    </recommendedName>
</protein>
<evidence type="ECO:0000256" key="4">
    <source>
        <dbReference type="ARBA" id="ARBA00022723"/>
    </source>
</evidence>
<feature type="domain" description="Endonuclease/exonuclease/phosphatase" evidence="10">
    <location>
        <begin position="6"/>
        <end position="141"/>
    </location>
</feature>
<keyword evidence="8" id="KW-0234">DNA repair</keyword>
<keyword evidence="6" id="KW-0378">Hydrolase</keyword>
<dbReference type="GO" id="GO:0006284">
    <property type="term" value="P:base-excision repair"/>
    <property type="evidence" value="ECO:0007669"/>
    <property type="project" value="TreeGrafter"/>
</dbReference>
<proteinExistence type="inferred from homology"/>
<feature type="binding site" evidence="9">
    <location>
        <position position="38"/>
    </location>
    <ligand>
        <name>Mg(2+)</name>
        <dbReference type="ChEBI" id="CHEBI:18420"/>
        <label>1</label>
    </ligand>
</feature>
<dbReference type="PANTHER" id="PTHR22748">
    <property type="entry name" value="AP ENDONUCLEASE"/>
    <property type="match status" value="1"/>
</dbReference>
<dbReference type="PANTHER" id="PTHR22748:SF6">
    <property type="entry name" value="DNA-(APURINIC OR APYRIMIDINIC SITE) ENDONUCLEASE"/>
    <property type="match status" value="1"/>
</dbReference>